<keyword evidence="2" id="KW-1185">Reference proteome</keyword>
<evidence type="ECO:0000313" key="2">
    <source>
        <dbReference type="Proteomes" id="UP000824540"/>
    </source>
</evidence>
<accession>A0A8T2NPQ3</accession>
<dbReference type="Proteomes" id="UP000824540">
    <property type="component" value="Unassembled WGS sequence"/>
</dbReference>
<dbReference type="AlphaFoldDB" id="A0A8T2NPQ3"/>
<sequence length="54" mass="6334">MKELTKEVLDGMTTYIPLMEIWQRLMQDPVYSVGKYGEIKTPIFGTVDAYIYEK</sequence>
<reference evidence="1" key="1">
    <citation type="thesis" date="2021" institute="BYU ScholarsArchive" country="Provo, UT, USA">
        <title>Applications of and Algorithms for Genome Assembly and Genomic Analyses with an Emphasis on Marine Teleosts.</title>
        <authorList>
            <person name="Pickett B.D."/>
        </authorList>
    </citation>
    <scope>NUCLEOTIDE SEQUENCE</scope>
    <source>
        <strain evidence="1">HI-2016</strain>
    </source>
</reference>
<dbReference type="EMBL" id="JAFBMS010000034">
    <property type="protein sequence ID" value="KAG9341606.1"/>
    <property type="molecule type" value="Genomic_DNA"/>
</dbReference>
<organism evidence="1 2">
    <name type="scientific">Albula glossodonta</name>
    <name type="common">roundjaw bonefish</name>
    <dbReference type="NCBI Taxonomy" id="121402"/>
    <lineage>
        <taxon>Eukaryota</taxon>
        <taxon>Metazoa</taxon>
        <taxon>Chordata</taxon>
        <taxon>Craniata</taxon>
        <taxon>Vertebrata</taxon>
        <taxon>Euteleostomi</taxon>
        <taxon>Actinopterygii</taxon>
        <taxon>Neopterygii</taxon>
        <taxon>Teleostei</taxon>
        <taxon>Albuliformes</taxon>
        <taxon>Albulidae</taxon>
        <taxon>Albula</taxon>
    </lineage>
</organism>
<feature type="non-terminal residue" evidence="1">
    <location>
        <position position="1"/>
    </location>
</feature>
<evidence type="ECO:0000313" key="1">
    <source>
        <dbReference type="EMBL" id="KAG9341606.1"/>
    </source>
</evidence>
<protein>
    <submittedName>
        <fullName evidence="1">Uncharacterized protein</fullName>
    </submittedName>
</protein>
<dbReference type="OrthoDB" id="289913at2759"/>
<name>A0A8T2NPQ3_9TELE</name>
<gene>
    <name evidence="1" type="ORF">JZ751_019123</name>
</gene>
<proteinExistence type="predicted"/>
<comment type="caution">
    <text evidence="1">The sequence shown here is derived from an EMBL/GenBank/DDBJ whole genome shotgun (WGS) entry which is preliminary data.</text>
</comment>